<dbReference type="InterPro" id="IPR006913">
    <property type="entry name" value="CENP-V/GFA"/>
</dbReference>
<dbReference type="PANTHER" id="PTHR33337">
    <property type="entry name" value="GFA DOMAIN-CONTAINING PROTEIN"/>
    <property type="match status" value="1"/>
</dbReference>
<evidence type="ECO:0000256" key="3">
    <source>
        <dbReference type="ARBA" id="ARBA00022833"/>
    </source>
</evidence>
<name>K2REY2_MACPH</name>
<dbReference type="Gene3D" id="3.90.1590.10">
    <property type="entry name" value="glutathione-dependent formaldehyde- activating enzyme (gfa)"/>
    <property type="match status" value="1"/>
</dbReference>
<feature type="domain" description="CENP-V/GFA" evidence="5">
    <location>
        <begin position="123"/>
        <end position="197"/>
    </location>
</feature>
<keyword evidence="2" id="KW-0479">Metal-binding</keyword>
<evidence type="ECO:0000259" key="5">
    <source>
        <dbReference type="Pfam" id="PF04828"/>
    </source>
</evidence>
<dbReference type="Pfam" id="PF04828">
    <property type="entry name" value="GFA"/>
    <property type="match status" value="1"/>
</dbReference>
<reference evidence="6 7" key="1">
    <citation type="journal article" date="2012" name="BMC Genomics">
        <title>Tools to kill: Genome of one of the most destructive plant pathogenic fungi Macrophomina phaseolina.</title>
        <authorList>
            <person name="Islam M.S."/>
            <person name="Haque M.S."/>
            <person name="Islam M.M."/>
            <person name="Emdad E.M."/>
            <person name="Halim A."/>
            <person name="Hossen Q.M.M."/>
            <person name="Hossain M.Z."/>
            <person name="Ahmed B."/>
            <person name="Rahim S."/>
            <person name="Rahman M.S."/>
            <person name="Alam M.M."/>
            <person name="Hou S."/>
            <person name="Wan X."/>
            <person name="Saito J.A."/>
            <person name="Alam M."/>
        </authorList>
    </citation>
    <scope>NUCLEOTIDE SEQUENCE [LARGE SCALE GENOMIC DNA]</scope>
    <source>
        <strain evidence="6 7">MS6</strain>
    </source>
</reference>
<evidence type="ECO:0000256" key="2">
    <source>
        <dbReference type="ARBA" id="ARBA00022723"/>
    </source>
</evidence>
<evidence type="ECO:0000256" key="1">
    <source>
        <dbReference type="ARBA" id="ARBA00005495"/>
    </source>
</evidence>
<dbReference type="VEuPathDB" id="FungiDB:MPH_09650"/>
<dbReference type="GO" id="GO:0046872">
    <property type="term" value="F:metal ion binding"/>
    <property type="evidence" value="ECO:0007669"/>
    <property type="project" value="UniProtKB-KW"/>
</dbReference>
<evidence type="ECO:0000313" key="6">
    <source>
        <dbReference type="EMBL" id="EKG13178.1"/>
    </source>
</evidence>
<sequence length="217" mass="23896">MSNANPSDPIEARLRVDGFRSFGTLKKSCEALCSCRFLCRGRLAGESSHRTGIYKSVEPAVLLLDSSSICCCLPTSTETNEIPSYLTTLNCNRQHDYLPRTLRLRPDQVGGHPREGPGQPHPLIIPKSALKFTAGGDNLKAYTYTGESGKPVHCYYCPNCTTHPYHHQTALGDDKIILRTGLLDESKSFKPAAEIFGKAKLSWEPEVAQTFETLPPS</sequence>
<dbReference type="PANTHER" id="PTHR33337:SF30">
    <property type="entry name" value="DUF636 DOMAIN PROTEIN (AFU_ORTHOLOGUE AFUA_1G03180)"/>
    <property type="match status" value="1"/>
</dbReference>
<proteinExistence type="inferred from homology"/>
<keyword evidence="4" id="KW-0456">Lyase</keyword>
<keyword evidence="3" id="KW-0862">Zinc</keyword>
<dbReference type="AlphaFoldDB" id="K2REY2"/>
<organism evidence="6 7">
    <name type="scientific">Macrophomina phaseolina (strain MS6)</name>
    <name type="common">Charcoal rot fungus</name>
    <dbReference type="NCBI Taxonomy" id="1126212"/>
    <lineage>
        <taxon>Eukaryota</taxon>
        <taxon>Fungi</taxon>
        <taxon>Dikarya</taxon>
        <taxon>Ascomycota</taxon>
        <taxon>Pezizomycotina</taxon>
        <taxon>Dothideomycetes</taxon>
        <taxon>Dothideomycetes incertae sedis</taxon>
        <taxon>Botryosphaeriales</taxon>
        <taxon>Botryosphaeriaceae</taxon>
        <taxon>Macrophomina</taxon>
    </lineage>
</organism>
<dbReference type="InParanoid" id="K2REY2"/>
<accession>K2REY2</accession>
<dbReference type="STRING" id="1126212.K2REY2"/>
<dbReference type="OrthoDB" id="1601230at2759"/>
<comment type="similarity">
    <text evidence="1">Belongs to the Gfa family.</text>
</comment>
<dbReference type="eggNOG" id="ENOG502SFKU">
    <property type="taxonomic scope" value="Eukaryota"/>
</dbReference>
<evidence type="ECO:0000313" key="7">
    <source>
        <dbReference type="Proteomes" id="UP000007129"/>
    </source>
</evidence>
<dbReference type="InterPro" id="IPR011057">
    <property type="entry name" value="Mss4-like_sf"/>
</dbReference>
<comment type="caution">
    <text evidence="6">The sequence shown here is derived from an EMBL/GenBank/DDBJ whole genome shotgun (WGS) entry which is preliminary data.</text>
</comment>
<dbReference type="SUPFAM" id="SSF51316">
    <property type="entry name" value="Mss4-like"/>
    <property type="match status" value="1"/>
</dbReference>
<dbReference type="GO" id="GO:0016846">
    <property type="term" value="F:carbon-sulfur lyase activity"/>
    <property type="evidence" value="ECO:0007669"/>
    <property type="project" value="InterPro"/>
</dbReference>
<dbReference type="EMBL" id="AHHD01000415">
    <property type="protein sequence ID" value="EKG13178.1"/>
    <property type="molecule type" value="Genomic_DNA"/>
</dbReference>
<dbReference type="HOGENOM" id="CLU_1272524_0_0_1"/>
<dbReference type="Proteomes" id="UP000007129">
    <property type="component" value="Unassembled WGS sequence"/>
</dbReference>
<gene>
    <name evidence="6" type="ORF">MPH_09650</name>
</gene>
<evidence type="ECO:0000256" key="4">
    <source>
        <dbReference type="ARBA" id="ARBA00023239"/>
    </source>
</evidence>
<protein>
    <submittedName>
        <fullName evidence="6">Glutathione-dependent formaldehyde-activating family GFA</fullName>
    </submittedName>
</protein>